<dbReference type="GO" id="GO:0009696">
    <property type="term" value="P:salicylic acid metabolic process"/>
    <property type="evidence" value="ECO:0007669"/>
    <property type="project" value="TreeGrafter"/>
</dbReference>
<dbReference type="PANTHER" id="PTHR10992">
    <property type="entry name" value="METHYLESTERASE FAMILY MEMBER"/>
    <property type="match status" value="1"/>
</dbReference>
<dbReference type="InterPro" id="IPR029058">
    <property type="entry name" value="AB_hydrolase_fold"/>
</dbReference>
<name>A0A5B7BYB1_DAVIN</name>
<evidence type="ECO:0000313" key="2">
    <source>
        <dbReference type="EMBL" id="MPA73598.1"/>
    </source>
</evidence>
<proteinExistence type="predicted"/>
<keyword evidence="2" id="KW-0378">Hydrolase</keyword>
<dbReference type="GO" id="GO:0080030">
    <property type="term" value="F:methyl indole-3-acetate esterase activity"/>
    <property type="evidence" value="ECO:0007669"/>
    <property type="project" value="TreeGrafter"/>
</dbReference>
<dbReference type="PANTHER" id="PTHR10992:SF943">
    <property type="entry name" value="METHYLESTERASE 10"/>
    <property type="match status" value="1"/>
</dbReference>
<dbReference type="GO" id="GO:0050529">
    <property type="term" value="F:polyneuridine-aldehyde esterase activity"/>
    <property type="evidence" value="ECO:0007669"/>
    <property type="project" value="UniProtKB-EC"/>
</dbReference>
<dbReference type="Pfam" id="PF12697">
    <property type="entry name" value="Abhydrolase_6"/>
    <property type="match status" value="1"/>
</dbReference>
<reference evidence="2" key="1">
    <citation type="submission" date="2019-08" db="EMBL/GenBank/DDBJ databases">
        <title>Reference gene set and small RNA set construction with multiple tissues from Davidia involucrata Baill.</title>
        <authorList>
            <person name="Yang H."/>
            <person name="Zhou C."/>
            <person name="Li G."/>
            <person name="Wang J."/>
            <person name="Gao P."/>
            <person name="Wang M."/>
            <person name="Wang R."/>
            <person name="Zhao Y."/>
        </authorList>
    </citation>
    <scope>NUCLEOTIDE SEQUENCE</scope>
    <source>
        <tissue evidence="2">Mixed with DoveR01_LX</tissue>
    </source>
</reference>
<gene>
    <name evidence="2" type="ORF">Din_043039</name>
</gene>
<dbReference type="InterPro" id="IPR000073">
    <property type="entry name" value="AB_hydrolase_1"/>
</dbReference>
<dbReference type="GO" id="GO:0080031">
    <property type="term" value="F:methyl salicylate esterase activity"/>
    <property type="evidence" value="ECO:0007669"/>
    <property type="project" value="TreeGrafter"/>
</dbReference>
<dbReference type="EMBL" id="GHES01043039">
    <property type="protein sequence ID" value="MPA73598.1"/>
    <property type="molecule type" value="Transcribed_RNA"/>
</dbReference>
<dbReference type="SUPFAM" id="SSF53474">
    <property type="entry name" value="alpha/beta-Hydrolases"/>
    <property type="match status" value="1"/>
</dbReference>
<evidence type="ECO:0000259" key="1">
    <source>
        <dbReference type="Pfam" id="PF12697"/>
    </source>
</evidence>
<protein>
    <submittedName>
        <fullName evidence="2">Putative methylesterase 10-like isoform X1</fullName>
        <ecNumber evidence="2">3.1.1.78</ecNumber>
    </submittedName>
</protein>
<dbReference type="GO" id="GO:0009694">
    <property type="term" value="P:jasmonic acid metabolic process"/>
    <property type="evidence" value="ECO:0007669"/>
    <property type="project" value="TreeGrafter"/>
</dbReference>
<organism evidence="2">
    <name type="scientific">Davidia involucrata</name>
    <name type="common">Dove tree</name>
    <dbReference type="NCBI Taxonomy" id="16924"/>
    <lineage>
        <taxon>Eukaryota</taxon>
        <taxon>Viridiplantae</taxon>
        <taxon>Streptophyta</taxon>
        <taxon>Embryophyta</taxon>
        <taxon>Tracheophyta</taxon>
        <taxon>Spermatophyta</taxon>
        <taxon>Magnoliopsida</taxon>
        <taxon>eudicotyledons</taxon>
        <taxon>Gunneridae</taxon>
        <taxon>Pentapetalae</taxon>
        <taxon>asterids</taxon>
        <taxon>Cornales</taxon>
        <taxon>Nyssaceae</taxon>
        <taxon>Davidia</taxon>
    </lineage>
</organism>
<dbReference type="AlphaFoldDB" id="A0A5B7BYB1"/>
<dbReference type="InterPro" id="IPR045889">
    <property type="entry name" value="MES/HNL"/>
</dbReference>
<sequence>MELMASLPCDDEKVILVGHSYGGLPISMAMEAFPEKISGAVFVTAYMPNHKDPPATLIQEFFRRISIESLMDCQFTFDGGPENLPTSTIFGPNYIATKLYQHCQPEDLELAKMLVRPNGFFLEDMAKESLLTEEKYGSIRRDYIMCEEDEVVKEEFA</sequence>
<dbReference type="Gene3D" id="3.40.50.1820">
    <property type="entry name" value="alpha/beta hydrolase"/>
    <property type="match status" value="1"/>
</dbReference>
<dbReference type="EC" id="3.1.1.78" evidence="2"/>
<dbReference type="GO" id="GO:0080032">
    <property type="term" value="F:methyl jasmonate esterase activity"/>
    <property type="evidence" value="ECO:0007669"/>
    <property type="project" value="TreeGrafter"/>
</dbReference>
<feature type="domain" description="AB hydrolase-1" evidence="1">
    <location>
        <begin position="9"/>
        <end position="155"/>
    </location>
</feature>
<accession>A0A5B7BYB1</accession>